<dbReference type="eggNOG" id="KOG2038">
    <property type="taxonomic scope" value="Eukaryota"/>
</dbReference>
<dbReference type="GeneID" id="11520584"/>
<keyword evidence="2" id="KW-0175">Coiled coil</keyword>
<proteinExistence type="inferred from homology"/>
<dbReference type="HOGENOM" id="CLU_003417_0_0_1"/>
<evidence type="ECO:0000313" key="5">
    <source>
        <dbReference type="EMBL" id="AEO65798.1"/>
    </source>
</evidence>
<dbReference type="PANTHER" id="PTHR12048">
    <property type="entry name" value="CCAAT-BINDING FACTOR-RELATED"/>
    <property type="match status" value="1"/>
</dbReference>
<feature type="region of interest" description="Disordered" evidence="3">
    <location>
        <begin position="1"/>
        <end position="125"/>
    </location>
</feature>
<evidence type="ECO:0000313" key="6">
    <source>
        <dbReference type="Proteomes" id="UP000008181"/>
    </source>
</evidence>
<feature type="compositionally biased region" description="Basic and acidic residues" evidence="3">
    <location>
        <begin position="170"/>
        <end position="191"/>
    </location>
</feature>
<comment type="similarity">
    <text evidence="1">Belongs to the CBF/MAK21 family.</text>
</comment>
<dbReference type="AlphaFoldDB" id="G2R217"/>
<feature type="compositionally biased region" description="Acidic residues" evidence="3">
    <location>
        <begin position="149"/>
        <end position="169"/>
    </location>
</feature>
<dbReference type="KEGG" id="ttt:THITE_2113241"/>
<dbReference type="GO" id="GO:0005634">
    <property type="term" value="C:nucleus"/>
    <property type="evidence" value="ECO:0007669"/>
    <property type="project" value="TreeGrafter"/>
</dbReference>
<feature type="compositionally biased region" description="Basic and acidic residues" evidence="3">
    <location>
        <begin position="537"/>
        <end position="549"/>
    </location>
</feature>
<evidence type="ECO:0000256" key="3">
    <source>
        <dbReference type="SAM" id="MobiDB-lite"/>
    </source>
</evidence>
<dbReference type="Proteomes" id="UP000008181">
    <property type="component" value="Chromosome 2"/>
</dbReference>
<organism evidence="5 6">
    <name type="scientific">Thermothielavioides terrestris (strain ATCC 38088 / NRRL 8126)</name>
    <name type="common">Thielavia terrestris</name>
    <dbReference type="NCBI Taxonomy" id="578455"/>
    <lineage>
        <taxon>Eukaryota</taxon>
        <taxon>Fungi</taxon>
        <taxon>Dikarya</taxon>
        <taxon>Ascomycota</taxon>
        <taxon>Pezizomycotina</taxon>
        <taxon>Sordariomycetes</taxon>
        <taxon>Sordariomycetidae</taxon>
        <taxon>Sordariales</taxon>
        <taxon>Chaetomiaceae</taxon>
        <taxon>Thermothielavioides</taxon>
        <taxon>Thermothielavioides terrestris</taxon>
    </lineage>
</organism>
<gene>
    <name evidence="5" type="ORF">THITE_2113241</name>
</gene>
<dbReference type="InterPro" id="IPR040155">
    <property type="entry name" value="CEBPZ/Mak21-like"/>
</dbReference>
<feature type="compositionally biased region" description="Acidic residues" evidence="3">
    <location>
        <begin position="975"/>
        <end position="988"/>
    </location>
</feature>
<dbReference type="STRING" id="578455.G2R217"/>
<name>G2R217_THETT</name>
<dbReference type="OrthoDB" id="28947at2759"/>
<evidence type="ECO:0000256" key="2">
    <source>
        <dbReference type="SAM" id="Coils"/>
    </source>
</evidence>
<feature type="compositionally biased region" description="Acidic residues" evidence="3">
    <location>
        <begin position="925"/>
        <end position="944"/>
    </location>
</feature>
<dbReference type="SUPFAM" id="SSF48371">
    <property type="entry name" value="ARM repeat"/>
    <property type="match status" value="1"/>
</dbReference>
<sequence>MGSKRRKEQKQSAAKPSFDESALARLTSKIDKSLADSEKARTPERKRKRGNEDGHSSKRRHTDPSVPESQTGRPNERSSKQAPTLLDEILALGGNEDDLELVANVDSGDEGADGPRPKAVSDPLIDDSLRDEIAKFASTLGFAKFRETEDPDTDDDSDEDPDTDDDSEVLDTHDAAVLKPRHSAEDAREAAAEGISVAPPPQEARLGKQANKLVFEPRPDWHGLPLDDLTTQVPDNVKHHSASIENLRAYANDLLENDSNRYHAMRASSSSQKFMSTIMSSGTLSDKVSALTLSIQESPLHNRKAFENLITLAGKKSRGQAIAALGALVDLLGNGSVLPDSRRLRPFHSQPALLGALAGRGRSPWTPGNELPGRLTEAHLIMWAFEDWLKRAYFRIIGLLEIWCSDEIEYSRSRALDFVFGLLKNKPEQEANLLRLLVNKIGDRERKIASRASYLILQLLNIHPGMKAIVIGTVEQEVLLKPGQSLRTKYTAINTLNQTILSTREPAIADMLLRIYFDVFLSLLKTGCLGGFEADDGDKRSGRSREKPKGKGGPGAPSPGNEQEINQKLVSSLLTGVNRAVPFASSEDSTLERHLDTLFRITHSSNFNTSVQALMLIQQLTASKQLAVDRFYRTLYESLLDPRLVTSSKHALYLNLLFRALKNDVDVRRVKAFVKRLIQVLSLHQPSFTCGALFLIAELEATFPDLHTLLDEAEDNDDDGEEVLRDVREDGPQAEFAPQSTPGTSARRIAAYDGRKRDPGHSNAHRSCLWELVPFFSHYHPSVGVFAANLLARQRSVPKPDLASHTLMHFLDKFVYRNPKAEESKRGGSIMQPMLGSGGASQIVASSKAAARQMPVVNSASFWNLRPDQVSAEDVFFHEYFARVGKPGQAARAAKKAVEKRMEPNEEAAEEEIWEALVNSQPEIEGADPEEDSDMDLEEYDYSDNDVLVDGPGAEERMSDFGSDGAEGDAGFEGIFDDSEDDGEDMSSNDESVAEVGKGQRSKQGRKGRLSRKEIRSLPTFASADDYAEMLAAEDDGLDE</sequence>
<reference evidence="5 6" key="1">
    <citation type="journal article" date="2011" name="Nat. Biotechnol.">
        <title>Comparative genomic analysis of the thermophilic biomass-degrading fungi Myceliophthora thermophila and Thielavia terrestris.</title>
        <authorList>
            <person name="Berka R.M."/>
            <person name="Grigoriev I.V."/>
            <person name="Otillar R."/>
            <person name="Salamov A."/>
            <person name="Grimwood J."/>
            <person name="Reid I."/>
            <person name="Ishmael N."/>
            <person name="John T."/>
            <person name="Darmond C."/>
            <person name="Moisan M.-C."/>
            <person name="Henrissat B."/>
            <person name="Coutinho P.M."/>
            <person name="Lombard V."/>
            <person name="Natvig D.O."/>
            <person name="Lindquist E."/>
            <person name="Schmutz J."/>
            <person name="Lucas S."/>
            <person name="Harris P."/>
            <person name="Powlowski J."/>
            <person name="Bellemare A."/>
            <person name="Taylor D."/>
            <person name="Butler G."/>
            <person name="de Vries R.P."/>
            <person name="Allijn I.E."/>
            <person name="van den Brink J."/>
            <person name="Ushinsky S."/>
            <person name="Storms R."/>
            <person name="Powell A.J."/>
            <person name="Paulsen I.T."/>
            <person name="Elbourne L.D.H."/>
            <person name="Baker S.E."/>
            <person name="Magnuson J."/>
            <person name="LaBoissiere S."/>
            <person name="Clutterbuck A.J."/>
            <person name="Martinez D."/>
            <person name="Wogulis M."/>
            <person name="de Leon A.L."/>
            <person name="Rey M.W."/>
            <person name="Tsang A."/>
        </authorList>
    </citation>
    <scope>NUCLEOTIDE SEQUENCE [LARGE SCALE GENOMIC DNA]</scope>
    <source>
        <strain evidence="6">ATCC 38088 / NRRL 8126</strain>
    </source>
</reference>
<feature type="region of interest" description="Disordered" evidence="3">
    <location>
        <begin position="535"/>
        <end position="563"/>
    </location>
</feature>
<dbReference type="InterPro" id="IPR005612">
    <property type="entry name" value="CCAAT-binding_factor"/>
</dbReference>
<feature type="coiled-coil region" evidence="2">
    <location>
        <begin position="696"/>
        <end position="730"/>
    </location>
</feature>
<feature type="compositionally biased region" description="Basic and acidic residues" evidence="3">
    <location>
        <begin position="28"/>
        <end position="43"/>
    </location>
</feature>
<evidence type="ECO:0000256" key="1">
    <source>
        <dbReference type="ARBA" id="ARBA00007797"/>
    </source>
</evidence>
<evidence type="ECO:0000259" key="4">
    <source>
        <dbReference type="Pfam" id="PF03914"/>
    </source>
</evidence>
<feature type="domain" description="CCAAT-binding factor" evidence="4">
    <location>
        <begin position="610"/>
        <end position="787"/>
    </location>
</feature>
<dbReference type="EMBL" id="CP003010">
    <property type="protein sequence ID" value="AEO65798.1"/>
    <property type="molecule type" value="Genomic_DNA"/>
</dbReference>
<dbReference type="PANTHER" id="PTHR12048:SF0">
    <property type="entry name" value="CCAAT_ENHANCER-BINDING PROTEIN ZETA"/>
    <property type="match status" value="1"/>
</dbReference>
<dbReference type="InterPro" id="IPR016024">
    <property type="entry name" value="ARM-type_fold"/>
</dbReference>
<feature type="compositionally biased region" description="Basic residues" evidence="3">
    <location>
        <begin position="1000"/>
        <end position="1010"/>
    </location>
</feature>
<feature type="region of interest" description="Disordered" evidence="3">
    <location>
        <begin position="920"/>
        <end position="1015"/>
    </location>
</feature>
<keyword evidence="6" id="KW-1185">Reference proteome</keyword>
<protein>
    <recommendedName>
        <fullName evidence="4">CCAAT-binding factor domain-containing protein</fullName>
    </recommendedName>
</protein>
<accession>G2R217</accession>
<dbReference type="RefSeq" id="XP_003652134.1">
    <property type="nucleotide sequence ID" value="XM_003652086.1"/>
</dbReference>
<feature type="region of interest" description="Disordered" evidence="3">
    <location>
        <begin position="140"/>
        <end position="204"/>
    </location>
</feature>
<dbReference type="Pfam" id="PF03914">
    <property type="entry name" value="CBF"/>
    <property type="match status" value="1"/>
</dbReference>